<feature type="domain" description="Calcitonin peptide-like" evidence="10">
    <location>
        <begin position="112"/>
        <end position="154"/>
    </location>
</feature>
<keyword evidence="9" id="KW-1133">Transmembrane helix</keyword>
<dbReference type="Proteomes" id="UP000694558">
    <property type="component" value="Chromosome 5"/>
</dbReference>
<keyword evidence="5" id="KW-0165">Cleavage on pair of basic residues</keyword>
<protein>
    <submittedName>
        <fullName evidence="11">Calcitonin/calcitonin-related polypeptide, alpha</fullName>
    </submittedName>
</protein>
<dbReference type="PANTHER" id="PTHR10505">
    <property type="entry name" value="CALCITONIN-RELATED"/>
    <property type="match status" value="1"/>
</dbReference>
<sequence length="159" mass="17549">MGNIYKPLHCGSECSESYHSVLHLQKIHYLMRVMIMPKLWTLLLANALIICQMYISQAAPSRTIKDSMSNGVMLSNDDAQSLLRAIKEFMQMTSDEQDAQTADGNSNATAQKRACNTSTCVTHRLADFLSRSGGLGHSNFVPTNVGAQAFGRRKRQGPV</sequence>
<dbReference type="GO" id="GO:0005179">
    <property type="term" value="F:hormone activity"/>
    <property type="evidence" value="ECO:0007669"/>
    <property type="project" value="InterPro"/>
</dbReference>
<dbReference type="GeneTree" id="ENSGT00940000156267"/>
<evidence type="ECO:0000256" key="3">
    <source>
        <dbReference type="ARBA" id="ARBA00009222"/>
    </source>
</evidence>
<evidence type="ECO:0000256" key="4">
    <source>
        <dbReference type="ARBA" id="ARBA00022525"/>
    </source>
</evidence>
<dbReference type="Ensembl" id="ENSSMAT00000035465.2">
    <property type="protein sequence ID" value="ENSSMAP00000035020.2"/>
    <property type="gene ID" value="ENSSMAG00000021401.2"/>
</dbReference>
<evidence type="ECO:0000313" key="11">
    <source>
        <dbReference type="Ensembl" id="ENSSMAP00000035020.2"/>
    </source>
</evidence>
<dbReference type="GO" id="GO:0031716">
    <property type="term" value="F:calcitonin receptor binding"/>
    <property type="evidence" value="ECO:0007669"/>
    <property type="project" value="TreeGrafter"/>
</dbReference>
<keyword evidence="9" id="KW-0812">Transmembrane</keyword>
<name>A0A8D3BJ25_SCOMX</name>
<dbReference type="PROSITE" id="PS00258">
    <property type="entry name" value="CALCITONIN"/>
    <property type="match status" value="1"/>
</dbReference>
<dbReference type="InterPro" id="IPR021116">
    <property type="entry name" value="Calcitonin/adrenomedullin"/>
</dbReference>
<evidence type="ECO:0000313" key="12">
    <source>
        <dbReference type="Proteomes" id="UP000694558"/>
    </source>
</evidence>
<dbReference type="Pfam" id="PF00214">
    <property type="entry name" value="Calc_CGRP_IAPP"/>
    <property type="match status" value="1"/>
</dbReference>
<gene>
    <name evidence="11" type="primary">LOC118302924</name>
</gene>
<dbReference type="GO" id="GO:0007189">
    <property type="term" value="P:adenylate cyclase-activating G protein-coupled receptor signaling pathway"/>
    <property type="evidence" value="ECO:0007669"/>
    <property type="project" value="TreeGrafter"/>
</dbReference>
<dbReference type="GO" id="GO:0005615">
    <property type="term" value="C:extracellular space"/>
    <property type="evidence" value="ECO:0007669"/>
    <property type="project" value="TreeGrafter"/>
</dbReference>
<dbReference type="PRINTS" id="PR00817">
    <property type="entry name" value="CALCITONINB"/>
</dbReference>
<evidence type="ECO:0000256" key="8">
    <source>
        <dbReference type="PIRSR" id="PIRSR621116-50"/>
    </source>
</evidence>
<keyword evidence="9" id="KW-0472">Membrane</keyword>
<dbReference type="AlphaFoldDB" id="A0A8D3BJ25"/>
<dbReference type="InterPro" id="IPR001693">
    <property type="entry name" value="Calcitonin_peptide-like"/>
</dbReference>
<dbReference type="SMART" id="SM00113">
    <property type="entry name" value="CALCITONIN"/>
    <property type="match status" value="1"/>
</dbReference>
<keyword evidence="4" id="KW-0964">Secreted</keyword>
<comment type="subcellular location">
    <subcellularLocation>
        <location evidence="2">Secreted</location>
    </subcellularLocation>
</comment>
<feature type="transmembrane region" description="Helical" evidence="9">
    <location>
        <begin position="39"/>
        <end position="55"/>
    </location>
</feature>
<comment type="similarity">
    <text evidence="3">Belongs to the calcitonin family.</text>
</comment>
<feature type="disulfide bond" evidence="8">
    <location>
        <begin position="115"/>
        <end position="120"/>
    </location>
</feature>
<evidence type="ECO:0000256" key="1">
    <source>
        <dbReference type="ARBA" id="ARBA00003306"/>
    </source>
</evidence>
<reference evidence="11" key="1">
    <citation type="submission" date="2023-05" db="EMBL/GenBank/DDBJ databases">
        <title>High-quality long-read genome of Scophthalmus maximus.</title>
        <authorList>
            <person name="Lien S."/>
            <person name="Martinez P."/>
        </authorList>
    </citation>
    <scope>NUCLEOTIDE SEQUENCE [LARGE SCALE GENOMIC DNA]</scope>
</reference>
<accession>A0A8D3BJ25</accession>
<evidence type="ECO:0000256" key="7">
    <source>
        <dbReference type="ARBA" id="ARBA00023157"/>
    </source>
</evidence>
<comment type="function">
    <text evidence="1">Causes a rapid but short-lived drop in the level of calcium and phosphate in blood by promoting the incorporation of those ions in the bones.</text>
</comment>
<dbReference type="PANTHER" id="PTHR10505:SF16">
    <property type="entry name" value="CALCITONIN"/>
    <property type="match status" value="1"/>
</dbReference>
<proteinExistence type="inferred from homology"/>
<dbReference type="Gene3D" id="6.10.250.2190">
    <property type="match status" value="1"/>
</dbReference>
<organism evidence="11 12">
    <name type="scientific">Scophthalmus maximus</name>
    <name type="common">Turbot</name>
    <name type="synonym">Psetta maxima</name>
    <dbReference type="NCBI Taxonomy" id="52904"/>
    <lineage>
        <taxon>Eukaryota</taxon>
        <taxon>Metazoa</taxon>
        <taxon>Chordata</taxon>
        <taxon>Craniata</taxon>
        <taxon>Vertebrata</taxon>
        <taxon>Euteleostomi</taxon>
        <taxon>Actinopterygii</taxon>
        <taxon>Neopterygii</taxon>
        <taxon>Teleostei</taxon>
        <taxon>Neoteleostei</taxon>
        <taxon>Acanthomorphata</taxon>
        <taxon>Carangaria</taxon>
        <taxon>Pleuronectiformes</taxon>
        <taxon>Pleuronectoidei</taxon>
        <taxon>Scophthalmidae</taxon>
        <taxon>Scophthalmus</taxon>
    </lineage>
</organism>
<dbReference type="InterPro" id="IPR021117">
    <property type="entry name" value="Calcitonin-like"/>
</dbReference>
<keyword evidence="6" id="KW-0732">Signal</keyword>
<dbReference type="GO" id="GO:0051480">
    <property type="term" value="P:regulation of cytosolic calcium ion concentration"/>
    <property type="evidence" value="ECO:0007669"/>
    <property type="project" value="TreeGrafter"/>
</dbReference>
<dbReference type="InterPro" id="IPR015476">
    <property type="entry name" value="Calcitonin_gene-rel_peptide"/>
</dbReference>
<evidence type="ECO:0000256" key="5">
    <source>
        <dbReference type="ARBA" id="ARBA00022685"/>
    </source>
</evidence>
<evidence type="ECO:0000259" key="10">
    <source>
        <dbReference type="SMART" id="SM00113"/>
    </source>
</evidence>
<reference evidence="11" key="2">
    <citation type="submission" date="2025-08" db="UniProtKB">
        <authorList>
            <consortium name="Ensembl"/>
        </authorList>
    </citation>
    <scope>IDENTIFICATION</scope>
</reference>
<evidence type="ECO:0000256" key="2">
    <source>
        <dbReference type="ARBA" id="ARBA00004613"/>
    </source>
</evidence>
<evidence type="ECO:0000256" key="9">
    <source>
        <dbReference type="SAM" id="Phobius"/>
    </source>
</evidence>
<evidence type="ECO:0000256" key="6">
    <source>
        <dbReference type="ARBA" id="ARBA00022729"/>
    </source>
</evidence>
<keyword evidence="7 8" id="KW-1015">Disulfide bond</keyword>
<dbReference type="InterPro" id="IPR018360">
    <property type="entry name" value="Calcitonin_CS"/>
</dbReference>